<feature type="region of interest" description="Disordered" evidence="1">
    <location>
        <begin position="70"/>
        <end position="116"/>
    </location>
</feature>
<feature type="chain" id="PRO_5040502165" evidence="2">
    <location>
        <begin position="32"/>
        <end position="278"/>
    </location>
</feature>
<dbReference type="Proteomes" id="UP000823399">
    <property type="component" value="Unassembled WGS sequence"/>
</dbReference>
<sequence length="278" mass="29190">MPVMRSLLVFLPAAAMTLMISTPFAVQHALAKPISMPSSPKAFDGFANIAARTDKLSTPKHLASHTTAIQAKSPKAPSRITAGHTERKAARSVPHVLREPSAASAHGSSNASSGKLARLRRYHRQALQHAANYHNLASNATSASASDPAFQQQASTELSGFNTNFVGFTSVLAELGGDNGVANLDPTNNLETLLESIINANKDILTVTYNLVVSLPIVGPILGPIVYDLKCTLDDLLDIVENLTDAIINAIQPLLQAVLGKAVTATCASGVQVVGLCI</sequence>
<organism evidence="3 4">
    <name type="scientific">Suillus discolor</name>
    <dbReference type="NCBI Taxonomy" id="1912936"/>
    <lineage>
        <taxon>Eukaryota</taxon>
        <taxon>Fungi</taxon>
        <taxon>Dikarya</taxon>
        <taxon>Basidiomycota</taxon>
        <taxon>Agaricomycotina</taxon>
        <taxon>Agaricomycetes</taxon>
        <taxon>Agaricomycetidae</taxon>
        <taxon>Boletales</taxon>
        <taxon>Suillineae</taxon>
        <taxon>Suillaceae</taxon>
        <taxon>Suillus</taxon>
    </lineage>
</organism>
<name>A0A9P7FP46_9AGAM</name>
<comment type="caution">
    <text evidence="3">The sequence shown here is derived from an EMBL/GenBank/DDBJ whole genome shotgun (WGS) entry which is preliminary data.</text>
</comment>
<dbReference type="GeneID" id="64697171"/>
<accession>A0A9P7FP46</accession>
<evidence type="ECO:0000313" key="3">
    <source>
        <dbReference type="EMBL" id="KAG2120898.1"/>
    </source>
</evidence>
<feature type="signal peptide" evidence="2">
    <location>
        <begin position="1"/>
        <end position="31"/>
    </location>
</feature>
<evidence type="ECO:0000256" key="2">
    <source>
        <dbReference type="SAM" id="SignalP"/>
    </source>
</evidence>
<keyword evidence="4" id="KW-1185">Reference proteome</keyword>
<dbReference type="OrthoDB" id="2497682at2759"/>
<dbReference type="RefSeq" id="XP_041300274.1">
    <property type="nucleotide sequence ID" value="XM_041434912.1"/>
</dbReference>
<evidence type="ECO:0000256" key="1">
    <source>
        <dbReference type="SAM" id="MobiDB-lite"/>
    </source>
</evidence>
<keyword evidence="2" id="KW-0732">Signal</keyword>
<protein>
    <submittedName>
        <fullName evidence="3">Uncharacterized protein</fullName>
    </submittedName>
</protein>
<dbReference type="EMBL" id="JABBWM010000001">
    <property type="protein sequence ID" value="KAG2120898.1"/>
    <property type="molecule type" value="Genomic_DNA"/>
</dbReference>
<reference evidence="3" key="1">
    <citation type="journal article" date="2020" name="New Phytol.">
        <title>Comparative genomics reveals dynamic genome evolution in host specialist ectomycorrhizal fungi.</title>
        <authorList>
            <person name="Lofgren L.A."/>
            <person name="Nguyen N.H."/>
            <person name="Vilgalys R."/>
            <person name="Ruytinx J."/>
            <person name="Liao H.L."/>
            <person name="Branco S."/>
            <person name="Kuo A."/>
            <person name="LaButti K."/>
            <person name="Lipzen A."/>
            <person name="Andreopoulos W."/>
            <person name="Pangilinan J."/>
            <person name="Riley R."/>
            <person name="Hundley H."/>
            <person name="Na H."/>
            <person name="Barry K."/>
            <person name="Grigoriev I.V."/>
            <person name="Stajich J.E."/>
            <person name="Kennedy P.G."/>
        </authorList>
    </citation>
    <scope>NUCLEOTIDE SEQUENCE</scope>
    <source>
        <strain evidence="3">FC423</strain>
    </source>
</reference>
<gene>
    <name evidence="3" type="ORF">F5147DRAFT_663663</name>
</gene>
<feature type="compositionally biased region" description="Low complexity" evidence="1">
    <location>
        <begin position="101"/>
        <end position="113"/>
    </location>
</feature>
<evidence type="ECO:0000313" key="4">
    <source>
        <dbReference type="Proteomes" id="UP000823399"/>
    </source>
</evidence>
<proteinExistence type="predicted"/>
<dbReference type="AlphaFoldDB" id="A0A9P7FP46"/>